<accession>A0A248LN93</accession>
<organism evidence="1 2">
    <name type="scientific">Laribacter hongkongensis</name>
    <dbReference type="NCBI Taxonomy" id="168471"/>
    <lineage>
        <taxon>Bacteria</taxon>
        <taxon>Pseudomonadati</taxon>
        <taxon>Pseudomonadota</taxon>
        <taxon>Betaproteobacteria</taxon>
        <taxon>Neisseriales</taxon>
        <taxon>Aquaspirillaceae</taxon>
        <taxon>Laribacter</taxon>
    </lineage>
</organism>
<dbReference type="Proteomes" id="UP000197424">
    <property type="component" value="Chromosome"/>
</dbReference>
<evidence type="ECO:0000313" key="1">
    <source>
        <dbReference type="EMBL" id="ASJ26237.1"/>
    </source>
</evidence>
<reference evidence="2" key="1">
    <citation type="submission" date="2017-06" db="EMBL/GenBank/DDBJ databases">
        <title>Whole genome sequence of Laribacter hongkongensis LHGZ1.</title>
        <authorList>
            <person name="Chen D."/>
            <person name="Wu H."/>
            <person name="Chen J."/>
        </authorList>
    </citation>
    <scope>NUCLEOTIDE SEQUENCE [LARGE SCALE GENOMIC DNA]</scope>
    <source>
        <strain evidence="2">LHGZ1</strain>
    </source>
</reference>
<name>A0A248LN93_9NEIS</name>
<protein>
    <submittedName>
        <fullName evidence="1">Uncharacterized protein</fullName>
    </submittedName>
</protein>
<evidence type="ECO:0000313" key="2">
    <source>
        <dbReference type="Proteomes" id="UP000197424"/>
    </source>
</evidence>
<gene>
    <name evidence="1" type="ORF">LHGZ1_3406</name>
</gene>
<dbReference type="EMBL" id="CP022115">
    <property type="protein sequence ID" value="ASJ26237.1"/>
    <property type="molecule type" value="Genomic_DNA"/>
</dbReference>
<dbReference type="RefSeq" id="WP_088861786.1">
    <property type="nucleotide sequence ID" value="NZ_CP022115.1"/>
</dbReference>
<sequence>MQTANQEFMDFIGQLQEWHAGQVEQLRLITENRAVGLKLGEREIEAGSDIAKGIRLGILIALDRLGELPFSVEPCEVLEE</sequence>
<dbReference type="AlphaFoldDB" id="A0A248LN93"/>
<dbReference type="OrthoDB" id="8595180at2"/>
<proteinExistence type="predicted"/>